<evidence type="ECO:0000313" key="4">
    <source>
        <dbReference type="Proteomes" id="UP000675409"/>
    </source>
</evidence>
<keyword evidence="4" id="KW-1185">Reference proteome</keyword>
<evidence type="ECO:0000256" key="1">
    <source>
        <dbReference type="SAM" id="Coils"/>
    </source>
</evidence>
<keyword evidence="1" id="KW-0175">Coiled coil</keyword>
<dbReference type="RefSeq" id="WP_201845135.1">
    <property type="nucleotide sequence ID" value="NZ_JABBYC010000002.1"/>
</dbReference>
<feature type="compositionally biased region" description="Acidic residues" evidence="2">
    <location>
        <begin position="218"/>
        <end position="233"/>
    </location>
</feature>
<accession>A0ABS1LGG6</accession>
<comment type="caution">
    <text evidence="3">The sequence shown here is derived from an EMBL/GenBank/DDBJ whole genome shotgun (WGS) entry which is preliminary data.</text>
</comment>
<organism evidence="3 4">
    <name type="scientific">Myceligenerans indicum</name>
    <dbReference type="NCBI Taxonomy" id="2593663"/>
    <lineage>
        <taxon>Bacteria</taxon>
        <taxon>Bacillati</taxon>
        <taxon>Actinomycetota</taxon>
        <taxon>Actinomycetes</taxon>
        <taxon>Micrococcales</taxon>
        <taxon>Promicromonosporaceae</taxon>
        <taxon>Myceligenerans</taxon>
    </lineage>
</organism>
<gene>
    <name evidence="3" type="ORF">HGK34_03240</name>
</gene>
<sequence length="344" mass="35391">MIDFRYHLVSLISVFLALAVGIILGAGPLQGALGETLTRQVDTLREERNVLRTELDTATSRLNADEVYLAAAAPRLVDGTLLGRRVAVVGLGDVPSGVRAGVIDQLESAGADVVVSAKLPMNWTEAAEESTRATVAEGLRGTLADAGVETSEDTPVATLASAVTLALTGTESAGNRSATAVDLDQQLQTFGLLRTANEQTLPANAVVLLSTAVQADEVQEAEGVETTPADEETAPAGDVDGASAPSTEPASPRYAGDIWTDVAIGVEKVAGPSVLAGPATDGDDVVDRVRSDDDLARELSTVSEVTTLASRITVPLALAAALDGHVDHFGPEADTSALPPMPQN</sequence>
<dbReference type="InterPro" id="IPR021522">
    <property type="entry name" value="MctB"/>
</dbReference>
<proteinExistence type="predicted"/>
<evidence type="ECO:0000256" key="2">
    <source>
        <dbReference type="SAM" id="MobiDB-lite"/>
    </source>
</evidence>
<dbReference type="EMBL" id="JABBYC010000002">
    <property type="protein sequence ID" value="MBL0885305.1"/>
    <property type="molecule type" value="Genomic_DNA"/>
</dbReference>
<feature type="coiled-coil region" evidence="1">
    <location>
        <begin position="34"/>
        <end position="61"/>
    </location>
</feature>
<protein>
    <submittedName>
        <fullName evidence="3">Copper transporter</fullName>
    </submittedName>
</protein>
<dbReference type="Pfam" id="PF11382">
    <property type="entry name" value="MctB"/>
    <property type="match status" value="1"/>
</dbReference>
<feature type="region of interest" description="Disordered" evidence="2">
    <location>
        <begin position="218"/>
        <end position="254"/>
    </location>
</feature>
<dbReference type="Proteomes" id="UP000675409">
    <property type="component" value="Unassembled WGS sequence"/>
</dbReference>
<reference evidence="3 4" key="1">
    <citation type="journal article" date="2021" name="Arch. Microbiol.">
        <title>Myceligenerans indicum sp. nov., an actinobacterium isolated from mangrove sediment of Sundarbans, India.</title>
        <authorList>
            <person name="Asha K."/>
            <person name="Bhadury P."/>
        </authorList>
    </citation>
    <scope>NUCLEOTIDE SEQUENCE [LARGE SCALE GENOMIC DNA]</scope>
    <source>
        <strain evidence="3 4">I2</strain>
    </source>
</reference>
<evidence type="ECO:0000313" key="3">
    <source>
        <dbReference type="EMBL" id="MBL0885305.1"/>
    </source>
</evidence>
<name>A0ABS1LGG6_9MICO</name>